<evidence type="ECO:0000256" key="3">
    <source>
        <dbReference type="ARBA" id="ARBA00022741"/>
    </source>
</evidence>
<keyword evidence="4" id="KW-0378">Hydrolase</keyword>
<dbReference type="GO" id="GO:0000166">
    <property type="term" value="F:nucleotide binding"/>
    <property type="evidence" value="ECO:0007669"/>
    <property type="project" value="UniProtKB-KW"/>
</dbReference>
<dbReference type="CDD" id="cd03428">
    <property type="entry name" value="NUDIX_Ap4A_Nudt2"/>
    <property type="match status" value="1"/>
</dbReference>
<dbReference type="PANTHER" id="PTHR21340">
    <property type="entry name" value="DIADENOSINE 5,5-P1,P4-TETRAPHOSPHATE PYROPHOSPHOHYDROLASE MUTT"/>
    <property type="match status" value="1"/>
</dbReference>
<comment type="caution">
    <text evidence="8">The sequence shown here is derived from an EMBL/GenBank/DDBJ whole genome shotgun (WGS) entry which is preliminary data.</text>
</comment>
<dbReference type="Proteomes" id="UP001516400">
    <property type="component" value="Unassembled WGS sequence"/>
</dbReference>
<dbReference type="SUPFAM" id="SSF55811">
    <property type="entry name" value="Nudix"/>
    <property type="match status" value="1"/>
</dbReference>
<dbReference type="Pfam" id="PF00293">
    <property type="entry name" value="NUDIX"/>
    <property type="match status" value="1"/>
</dbReference>
<dbReference type="InterPro" id="IPR003565">
    <property type="entry name" value="Tetra_PHTase"/>
</dbReference>
<name>A0ABD2NA17_9CUCU</name>
<evidence type="ECO:0000256" key="5">
    <source>
        <dbReference type="ARBA" id="ARBA00032644"/>
    </source>
</evidence>
<dbReference type="PROSITE" id="PS00893">
    <property type="entry name" value="NUDIX_BOX"/>
    <property type="match status" value="1"/>
</dbReference>
<dbReference type="PROSITE" id="PS51462">
    <property type="entry name" value="NUDIX"/>
    <property type="match status" value="1"/>
</dbReference>
<dbReference type="PRINTS" id="PR01405">
    <property type="entry name" value="TETRPHPHTASE"/>
</dbReference>
<feature type="chain" id="PRO_5044895064" description="Bis(5'-nucleosyl)-tetraphosphatase [asymmetrical]" evidence="6">
    <location>
        <begin position="29"/>
        <end position="149"/>
    </location>
</feature>
<evidence type="ECO:0000256" key="4">
    <source>
        <dbReference type="ARBA" id="ARBA00022801"/>
    </source>
</evidence>
<dbReference type="PANTHER" id="PTHR21340:SF0">
    <property type="entry name" value="BIS(5'-NUCLEOSYL)-TETRAPHOSPHATASE [ASYMMETRICAL]"/>
    <property type="match status" value="1"/>
</dbReference>
<evidence type="ECO:0000313" key="9">
    <source>
        <dbReference type="Proteomes" id="UP001516400"/>
    </source>
</evidence>
<dbReference type="AlphaFoldDB" id="A0ABD2NA17"/>
<keyword evidence="6" id="KW-0732">Signal</keyword>
<reference evidence="8 9" key="1">
    <citation type="journal article" date="2021" name="BMC Biol.">
        <title>Horizontally acquired antibacterial genes associated with adaptive radiation of ladybird beetles.</title>
        <authorList>
            <person name="Li H.S."/>
            <person name="Tang X.F."/>
            <person name="Huang Y.H."/>
            <person name="Xu Z.Y."/>
            <person name="Chen M.L."/>
            <person name="Du X.Y."/>
            <person name="Qiu B.Y."/>
            <person name="Chen P.T."/>
            <person name="Zhang W."/>
            <person name="Slipinski A."/>
            <person name="Escalona H.E."/>
            <person name="Waterhouse R.M."/>
            <person name="Zwick A."/>
            <person name="Pang H."/>
        </authorList>
    </citation>
    <scope>NUCLEOTIDE SEQUENCE [LARGE SCALE GENOMIC DNA]</scope>
    <source>
        <strain evidence="8">SYSU2018</strain>
    </source>
</reference>
<feature type="signal peptide" evidence="6">
    <location>
        <begin position="1"/>
        <end position="28"/>
    </location>
</feature>
<evidence type="ECO:0000256" key="6">
    <source>
        <dbReference type="SAM" id="SignalP"/>
    </source>
</evidence>
<dbReference type="Gene3D" id="3.90.79.10">
    <property type="entry name" value="Nucleoside Triphosphate Pyrophosphohydrolase"/>
    <property type="match status" value="1"/>
</dbReference>
<evidence type="ECO:0000256" key="2">
    <source>
        <dbReference type="ARBA" id="ARBA00018911"/>
    </source>
</evidence>
<comment type="similarity">
    <text evidence="1">Belongs to the Nudix hydrolase family.</text>
</comment>
<organism evidence="8 9">
    <name type="scientific">Cryptolaemus montrouzieri</name>
    <dbReference type="NCBI Taxonomy" id="559131"/>
    <lineage>
        <taxon>Eukaryota</taxon>
        <taxon>Metazoa</taxon>
        <taxon>Ecdysozoa</taxon>
        <taxon>Arthropoda</taxon>
        <taxon>Hexapoda</taxon>
        <taxon>Insecta</taxon>
        <taxon>Pterygota</taxon>
        <taxon>Neoptera</taxon>
        <taxon>Endopterygota</taxon>
        <taxon>Coleoptera</taxon>
        <taxon>Polyphaga</taxon>
        <taxon>Cucujiformia</taxon>
        <taxon>Coccinelloidea</taxon>
        <taxon>Coccinellidae</taxon>
        <taxon>Scymninae</taxon>
        <taxon>Scymnini</taxon>
        <taxon>Cryptolaemus</taxon>
    </lineage>
</organism>
<keyword evidence="3" id="KW-0547">Nucleotide-binding</keyword>
<sequence length="149" mass="17495">MQKVAAGFLIFRRFTGIIEFLLLQTSYGEHHWTPPKGHTDPGETDLQAAYRETEEEAGFTKSDFKIFENEKYVLNYEVKGKPKVVYYWLAELTNANANVKLSDEHQDFKWLSLKEACELCKYEDMIELLNKCQRVITEKYNKEENVSKI</sequence>
<gene>
    <name evidence="8" type="ORF">HHI36_020258</name>
</gene>
<evidence type="ECO:0000313" key="8">
    <source>
        <dbReference type="EMBL" id="KAL3275498.1"/>
    </source>
</evidence>
<evidence type="ECO:0000259" key="7">
    <source>
        <dbReference type="PROSITE" id="PS51462"/>
    </source>
</evidence>
<dbReference type="EMBL" id="JABFTP020000083">
    <property type="protein sequence ID" value="KAL3275498.1"/>
    <property type="molecule type" value="Genomic_DNA"/>
</dbReference>
<proteinExistence type="inferred from homology"/>
<dbReference type="InterPro" id="IPR051325">
    <property type="entry name" value="Nudix_hydrolase_domain"/>
</dbReference>
<evidence type="ECO:0000256" key="1">
    <source>
        <dbReference type="ARBA" id="ARBA00005582"/>
    </source>
</evidence>
<keyword evidence="9" id="KW-1185">Reference proteome</keyword>
<dbReference type="InterPro" id="IPR020084">
    <property type="entry name" value="NUDIX_hydrolase_CS"/>
</dbReference>
<protein>
    <recommendedName>
        <fullName evidence="2">Bis(5'-nucleosyl)-tetraphosphatase [asymmetrical]</fullName>
    </recommendedName>
    <alternativeName>
        <fullName evidence="5">Diadenosine 5',5'''-P1,P4-tetraphosphate asymmetrical hydrolase</fullName>
    </alternativeName>
</protein>
<dbReference type="GO" id="GO:0016787">
    <property type="term" value="F:hydrolase activity"/>
    <property type="evidence" value="ECO:0007669"/>
    <property type="project" value="UniProtKB-KW"/>
</dbReference>
<dbReference type="InterPro" id="IPR000086">
    <property type="entry name" value="NUDIX_hydrolase_dom"/>
</dbReference>
<dbReference type="InterPro" id="IPR015797">
    <property type="entry name" value="NUDIX_hydrolase-like_dom_sf"/>
</dbReference>
<accession>A0ABD2NA17</accession>
<feature type="domain" description="Nudix hydrolase" evidence="7">
    <location>
        <begin position="1"/>
        <end position="133"/>
    </location>
</feature>